<protein>
    <submittedName>
        <fullName evidence="1">Uncharacterized protein</fullName>
    </submittedName>
</protein>
<organism evidence="1">
    <name type="scientific">Myoviridae sp. ctiX384</name>
    <dbReference type="NCBI Taxonomy" id="2827702"/>
    <lineage>
        <taxon>Viruses</taxon>
        <taxon>Duplodnaviria</taxon>
        <taxon>Heunggongvirae</taxon>
        <taxon>Uroviricota</taxon>
        <taxon>Caudoviricetes</taxon>
    </lineage>
</organism>
<name>A0A8S5TBN4_9CAUD</name>
<accession>A0A8S5TBN4</accession>
<evidence type="ECO:0000313" key="1">
    <source>
        <dbReference type="EMBL" id="DAF60544.1"/>
    </source>
</evidence>
<sequence length="98" mass="10953">MCSTFFPDNSTIEFSLFNDGIEAKAEATPKDPQIFRAALRLVMGYVESSRSENGVSTSVMSEDAIKNSVIYWCGYYGLDADEELSEYSRVVEDGSNLW</sequence>
<proteinExistence type="predicted"/>
<reference evidence="1" key="1">
    <citation type="journal article" date="2021" name="Proc. Natl. Acad. Sci. U.S.A.">
        <title>A Catalog of Tens of Thousands of Viruses from Human Metagenomes Reveals Hidden Associations with Chronic Diseases.</title>
        <authorList>
            <person name="Tisza M.J."/>
            <person name="Buck C.B."/>
        </authorList>
    </citation>
    <scope>NUCLEOTIDE SEQUENCE</scope>
    <source>
        <strain evidence="1">CtiX384</strain>
    </source>
</reference>
<dbReference type="EMBL" id="BK032790">
    <property type="protein sequence ID" value="DAF60544.1"/>
    <property type="molecule type" value="Genomic_DNA"/>
</dbReference>